<proteinExistence type="predicted"/>
<sequence length="42" mass="4659">MSSTLRALALAAQAVQRSSLGFGFVHRVFLPPRVSQRYRAGR</sequence>
<dbReference type="EMBL" id="CBWK010000743">
    <property type="protein sequence ID" value="CDL12069.1"/>
    <property type="molecule type" value="Genomic_DNA"/>
</dbReference>
<evidence type="ECO:0000313" key="1">
    <source>
        <dbReference type="EMBL" id="CDL12069.1"/>
    </source>
</evidence>
<keyword evidence="2" id="KW-1185">Reference proteome</keyword>
<comment type="caution">
    <text evidence="1">The sequence shown here is derived from an EMBL/GenBank/DDBJ whole genome shotgun (WGS) entry which is preliminary data.</text>
</comment>
<organism evidence="1 2">
    <name type="scientific">Klebsiella pneumoniae IS43</name>
    <dbReference type="NCBI Taxonomy" id="1432552"/>
    <lineage>
        <taxon>Bacteria</taxon>
        <taxon>Pseudomonadati</taxon>
        <taxon>Pseudomonadota</taxon>
        <taxon>Gammaproteobacteria</taxon>
        <taxon>Enterobacterales</taxon>
        <taxon>Enterobacteriaceae</taxon>
        <taxon>Klebsiella/Raoultella group</taxon>
        <taxon>Klebsiella</taxon>
        <taxon>Klebsiella pneumoniae complex</taxon>
    </lineage>
</organism>
<evidence type="ECO:0000313" key="2">
    <source>
        <dbReference type="Proteomes" id="UP000019183"/>
    </source>
</evidence>
<protein>
    <submittedName>
        <fullName evidence="1">Uncharacterized protein</fullName>
    </submittedName>
</protein>
<accession>W1DVE2</accession>
<reference evidence="1" key="1">
    <citation type="submission" date="2013-10" db="EMBL/GenBank/DDBJ databases">
        <title>Antibiotic resistance diversity of beta-lactamase producers in the General Hospital Vienna.</title>
        <authorList>
            <person name="Barisic I."/>
            <person name="Mitteregger D."/>
            <person name="Hirschl A.M."/>
            <person name="Noehammer C."/>
            <person name="Wiesinger-Mayr H."/>
        </authorList>
    </citation>
    <scope>NUCLEOTIDE SEQUENCE [LARGE SCALE GENOMIC DNA]</scope>
    <source>
        <strain evidence="1">IS43</strain>
    </source>
</reference>
<name>W1DVE2_KLEPN</name>
<dbReference type="AlphaFoldDB" id="W1DVE2"/>
<dbReference type="Proteomes" id="UP000019183">
    <property type="component" value="Unassembled WGS sequence"/>
</dbReference>